<dbReference type="Proteomes" id="UP000015106">
    <property type="component" value="Chromosome 3"/>
</dbReference>
<evidence type="ECO:0000256" key="1">
    <source>
        <dbReference type="SAM" id="MobiDB-lite"/>
    </source>
</evidence>
<reference evidence="3" key="1">
    <citation type="journal article" date="2013" name="Nature">
        <title>Draft genome of the wheat A-genome progenitor Triticum urartu.</title>
        <authorList>
            <person name="Ling H.Q."/>
            <person name="Zhao S."/>
            <person name="Liu D."/>
            <person name="Wang J."/>
            <person name="Sun H."/>
            <person name="Zhang C."/>
            <person name="Fan H."/>
            <person name="Li D."/>
            <person name="Dong L."/>
            <person name="Tao Y."/>
            <person name="Gao C."/>
            <person name="Wu H."/>
            <person name="Li Y."/>
            <person name="Cui Y."/>
            <person name="Guo X."/>
            <person name="Zheng S."/>
            <person name="Wang B."/>
            <person name="Yu K."/>
            <person name="Liang Q."/>
            <person name="Yang W."/>
            <person name="Lou X."/>
            <person name="Chen J."/>
            <person name="Feng M."/>
            <person name="Jian J."/>
            <person name="Zhang X."/>
            <person name="Luo G."/>
            <person name="Jiang Y."/>
            <person name="Liu J."/>
            <person name="Wang Z."/>
            <person name="Sha Y."/>
            <person name="Zhang B."/>
            <person name="Wu H."/>
            <person name="Tang D."/>
            <person name="Shen Q."/>
            <person name="Xue P."/>
            <person name="Zou S."/>
            <person name="Wang X."/>
            <person name="Liu X."/>
            <person name="Wang F."/>
            <person name="Yang Y."/>
            <person name="An X."/>
            <person name="Dong Z."/>
            <person name="Zhang K."/>
            <person name="Zhang X."/>
            <person name="Luo M.C."/>
            <person name="Dvorak J."/>
            <person name="Tong Y."/>
            <person name="Wang J."/>
            <person name="Yang H."/>
            <person name="Li Z."/>
            <person name="Wang D."/>
            <person name="Zhang A."/>
            <person name="Wang J."/>
        </authorList>
    </citation>
    <scope>NUCLEOTIDE SEQUENCE</scope>
    <source>
        <strain evidence="3">cv. G1812</strain>
    </source>
</reference>
<feature type="region of interest" description="Disordered" evidence="1">
    <location>
        <begin position="64"/>
        <end position="97"/>
    </location>
</feature>
<protein>
    <submittedName>
        <fullName evidence="2">Uncharacterized protein</fullName>
    </submittedName>
</protein>
<evidence type="ECO:0000313" key="2">
    <source>
        <dbReference type="EnsemblPlants" id="TuG1812G0300000637.01.T01"/>
    </source>
</evidence>
<reference evidence="2" key="3">
    <citation type="submission" date="2022-06" db="UniProtKB">
        <authorList>
            <consortium name="EnsemblPlants"/>
        </authorList>
    </citation>
    <scope>IDENTIFICATION</scope>
</reference>
<sequence length="97" mass="10923">KHLQQPRYISAALKNQCFLRARYRFGCSSGGAKTCGAYLVQCTGRNTIARRLFAAPAPVRWTLERSLATPPTPSNRRRRRPRHPIYSGGRSGTFPAY</sequence>
<accession>A0A8R7TQX6</accession>
<dbReference type="AlphaFoldDB" id="A0A8R7TQX6"/>
<name>A0A8R7TQX6_TRIUA</name>
<evidence type="ECO:0000313" key="3">
    <source>
        <dbReference type="Proteomes" id="UP000015106"/>
    </source>
</evidence>
<reference evidence="2" key="2">
    <citation type="submission" date="2018-03" db="EMBL/GenBank/DDBJ databases">
        <title>The Triticum urartu genome reveals the dynamic nature of wheat genome evolution.</title>
        <authorList>
            <person name="Ling H."/>
            <person name="Ma B."/>
            <person name="Shi X."/>
            <person name="Liu H."/>
            <person name="Dong L."/>
            <person name="Sun H."/>
            <person name="Cao Y."/>
            <person name="Gao Q."/>
            <person name="Zheng S."/>
            <person name="Li Y."/>
            <person name="Yu Y."/>
            <person name="Du H."/>
            <person name="Qi M."/>
            <person name="Li Y."/>
            <person name="Yu H."/>
            <person name="Cui Y."/>
            <person name="Wang N."/>
            <person name="Chen C."/>
            <person name="Wu H."/>
            <person name="Zhao Y."/>
            <person name="Zhang J."/>
            <person name="Li Y."/>
            <person name="Zhou W."/>
            <person name="Zhang B."/>
            <person name="Hu W."/>
            <person name="Eijk M."/>
            <person name="Tang J."/>
            <person name="Witsenboer H."/>
            <person name="Zhao S."/>
            <person name="Li Z."/>
            <person name="Zhang A."/>
            <person name="Wang D."/>
            <person name="Liang C."/>
        </authorList>
    </citation>
    <scope>NUCLEOTIDE SEQUENCE [LARGE SCALE GENOMIC DNA]</scope>
    <source>
        <strain evidence="2">cv. G1812</strain>
    </source>
</reference>
<proteinExistence type="predicted"/>
<dbReference type="Gramene" id="TuG1812G0300000637.01.T01">
    <property type="protein sequence ID" value="TuG1812G0300000637.01.T01"/>
    <property type="gene ID" value="TuG1812G0300000637.01"/>
</dbReference>
<organism evidence="2 3">
    <name type="scientific">Triticum urartu</name>
    <name type="common">Red wild einkorn</name>
    <name type="synonym">Crithodium urartu</name>
    <dbReference type="NCBI Taxonomy" id="4572"/>
    <lineage>
        <taxon>Eukaryota</taxon>
        <taxon>Viridiplantae</taxon>
        <taxon>Streptophyta</taxon>
        <taxon>Embryophyta</taxon>
        <taxon>Tracheophyta</taxon>
        <taxon>Spermatophyta</taxon>
        <taxon>Magnoliopsida</taxon>
        <taxon>Liliopsida</taxon>
        <taxon>Poales</taxon>
        <taxon>Poaceae</taxon>
        <taxon>BOP clade</taxon>
        <taxon>Pooideae</taxon>
        <taxon>Triticodae</taxon>
        <taxon>Triticeae</taxon>
        <taxon>Triticinae</taxon>
        <taxon>Triticum</taxon>
    </lineage>
</organism>
<keyword evidence="3" id="KW-1185">Reference proteome</keyword>
<dbReference type="EnsemblPlants" id="TuG1812G0300000637.01.T01">
    <property type="protein sequence ID" value="TuG1812G0300000637.01.T01"/>
    <property type="gene ID" value="TuG1812G0300000637.01"/>
</dbReference>